<dbReference type="InterPro" id="IPR036505">
    <property type="entry name" value="Amidase/PGRP_sf"/>
</dbReference>
<accession>A0A8X6G087</accession>
<dbReference type="PANTHER" id="PTHR11022">
    <property type="entry name" value="PEPTIDOGLYCAN RECOGNITION PROTEIN"/>
    <property type="match status" value="1"/>
</dbReference>
<keyword evidence="2" id="KW-1185">Reference proteome</keyword>
<dbReference type="GO" id="GO:0009253">
    <property type="term" value="P:peptidoglycan catabolic process"/>
    <property type="evidence" value="ECO:0007669"/>
    <property type="project" value="InterPro"/>
</dbReference>
<comment type="caution">
    <text evidence="1">The sequence shown here is derived from an EMBL/GenBank/DDBJ whole genome shotgun (WGS) entry which is preliminary data.</text>
</comment>
<dbReference type="InterPro" id="IPR002502">
    <property type="entry name" value="Amidase_domain"/>
</dbReference>
<dbReference type="PANTHER" id="PTHR11022:SF41">
    <property type="entry name" value="PEPTIDOGLYCAN-RECOGNITION PROTEIN LC-RELATED"/>
    <property type="match status" value="1"/>
</dbReference>
<dbReference type="OrthoDB" id="10001926at2759"/>
<evidence type="ECO:0000313" key="2">
    <source>
        <dbReference type="Proteomes" id="UP000887116"/>
    </source>
</evidence>
<organism evidence="1 2">
    <name type="scientific">Trichonephila clavata</name>
    <name type="common">Joro spider</name>
    <name type="synonym">Nephila clavata</name>
    <dbReference type="NCBI Taxonomy" id="2740835"/>
    <lineage>
        <taxon>Eukaryota</taxon>
        <taxon>Metazoa</taxon>
        <taxon>Ecdysozoa</taxon>
        <taxon>Arthropoda</taxon>
        <taxon>Chelicerata</taxon>
        <taxon>Arachnida</taxon>
        <taxon>Araneae</taxon>
        <taxon>Araneomorphae</taxon>
        <taxon>Entelegynae</taxon>
        <taxon>Araneoidea</taxon>
        <taxon>Nephilidae</taxon>
        <taxon>Trichonephila</taxon>
    </lineage>
</organism>
<dbReference type="AlphaFoldDB" id="A0A8X6G087"/>
<evidence type="ECO:0000313" key="1">
    <source>
        <dbReference type="EMBL" id="GFQ92966.1"/>
    </source>
</evidence>
<sequence>MGNFDKVQPSASMLNAMKKLIDCGIQKKFISASPRIHGHRDAKCTICPGAALYRIIQTWTGIKGGKLPGYVC</sequence>
<dbReference type="SUPFAM" id="SSF55846">
    <property type="entry name" value="N-acetylmuramoyl-L-alanine amidase-like"/>
    <property type="match status" value="1"/>
</dbReference>
<dbReference type="CDD" id="cd06583">
    <property type="entry name" value="PGRP"/>
    <property type="match status" value="1"/>
</dbReference>
<reference evidence="1" key="1">
    <citation type="submission" date="2020-07" db="EMBL/GenBank/DDBJ databases">
        <title>Multicomponent nature underlies the extraordinary mechanical properties of spider dragline silk.</title>
        <authorList>
            <person name="Kono N."/>
            <person name="Nakamura H."/>
            <person name="Mori M."/>
            <person name="Yoshida Y."/>
            <person name="Ohtoshi R."/>
            <person name="Malay A.D."/>
            <person name="Moran D.A.P."/>
            <person name="Tomita M."/>
            <person name="Numata K."/>
            <person name="Arakawa K."/>
        </authorList>
    </citation>
    <scope>NUCLEOTIDE SEQUENCE</scope>
</reference>
<dbReference type="EMBL" id="BMAO01004180">
    <property type="protein sequence ID" value="GFQ92966.1"/>
    <property type="molecule type" value="Genomic_DNA"/>
</dbReference>
<dbReference type="Proteomes" id="UP000887116">
    <property type="component" value="Unassembled WGS sequence"/>
</dbReference>
<protein>
    <submittedName>
        <fullName evidence="1">Peptidoglycan recognition protein 3</fullName>
    </submittedName>
</protein>
<proteinExistence type="predicted"/>
<dbReference type="GO" id="GO:0008745">
    <property type="term" value="F:N-acetylmuramoyl-L-alanine amidase activity"/>
    <property type="evidence" value="ECO:0007669"/>
    <property type="project" value="InterPro"/>
</dbReference>
<gene>
    <name evidence="1" type="primary">Pglyrp3_0</name>
    <name evidence="1" type="ORF">TNCT_197251</name>
</gene>
<name>A0A8X6G087_TRICU</name>
<dbReference type="InterPro" id="IPR015510">
    <property type="entry name" value="PGRP"/>
</dbReference>
<dbReference type="Gene3D" id="3.40.80.10">
    <property type="entry name" value="Peptidoglycan recognition protein-like"/>
    <property type="match status" value="1"/>
</dbReference>